<evidence type="ECO:0000313" key="1">
    <source>
        <dbReference type="EMBL" id="MBX73893.1"/>
    </source>
</evidence>
<proteinExistence type="predicted"/>
<organism evidence="1">
    <name type="scientific">Rhizophora mucronata</name>
    <name type="common">Asiatic mangrove</name>
    <dbReference type="NCBI Taxonomy" id="61149"/>
    <lineage>
        <taxon>Eukaryota</taxon>
        <taxon>Viridiplantae</taxon>
        <taxon>Streptophyta</taxon>
        <taxon>Embryophyta</taxon>
        <taxon>Tracheophyta</taxon>
        <taxon>Spermatophyta</taxon>
        <taxon>Magnoliopsida</taxon>
        <taxon>eudicotyledons</taxon>
        <taxon>Gunneridae</taxon>
        <taxon>Pentapetalae</taxon>
        <taxon>rosids</taxon>
        <taxon>fabids</taxon>
        <taxon>Malpighiales</taxon>
        <taxon>Rhizophoraceae</taxon>
        <taxon>Rhizophora</taxon>
    </lineage>
</organism>
<protein>
    <submittedName>
        <fullName evidence="1">Uncharacterized protein</fullName>
    </submittedName>
</protein>
<name>A0A2P2R3T0_RHIMU</name>
<sequence length="13" mass="1506">MLSPSLISLRLIY</sequence>
<reference evidence="1" key="1">
    <citation type="submission" date="2018-02" db="EMBL/GenBank/DDBJ databases">
        <title>Rhizophora mucronata_Transcriptome.</title>
        <authorList>
            <person name="Meera S.P."/>
            <person name="Sreeshan A."/>
            <person name="Augustine A."/>
        </authorList>
    </citation>
    <scope>NUCLEOTIDE SEQUENCE</scope>
    <source>
        <tissue evidence="1">Leaf</tissue>
    </source>
</reference>
<dbReference type="EMBL" id="GGEC01093409">
    <property type="protein sequence ID" value="MBX73893.1"/>
    <property type="molecule type" value="Transcribed_RNA"/>
</dbReference>
<accession>A0A2P2R3T0</accession>